<dbReference type="InterPro" id="IPR002068">
    <property type="entry name" value="A-crystallin/Hsp20_dom"/>
</dbReference>
<evidence type="ECO:0000313" key="5">
    <source>
        <dbReference type="Proteomes" id="UP000003671"/>
    </source>
</evidence>
<evidence type="ECO:0000256" key="2">
    <source>
        <dbReference type="RuleBase" id="RU003616"/>
    </source>
</evidence>
<dbReference type="STRING" id="500635.MITSMUL_05197"/>
<protein>
    <submittedName>
        <fullName evidence="4">Hsp20/alpha crystallin family protein</fullName>
    </submittedName>
</protein>
<dbReference type="AlphaFoldDB" id="C9KPN9"/>
<dbReference type="Gene3D" id="2.60.40.790">
    <property type="match status" value="1"/>
</dbReference>
<evidence type="ECO:0000256" key="1">
    <source>
        <dbReference type="PROSITE-ProRule" id="PRU00285"/>
    </source>
</evidence>
<dbReference type="InterPro" id="IPR008978">
    <property type="entry name" value="HSP20-like_chaperone"/>
</dbReference>
<dbReference type="InterPro" id="IPR031107">
    <property type="entry name" value="Small_HSP"/>
</dbReference>
<dbReference type="PANTHER" id="PTHR11527">
    <property type="entry name" value="HEAT-SHOCK PROTEIN 20 FAMILY MEMBER"/>
    <property type="match status" value="1"/>
</dbReference>
<dbReference type="PATRIC" id="fig|500635.8.peg.1845"/>
<dbReference type="EMBL" id="ABWK02000020">
    <property type="protein sequence ID" value="EEX68194.1"/>
    <property type="molecule type" value="Genomic_DNA"/>
</dbReference>
<gene>
    <name evidence="4" type="ORF">MITSMUL_05197</name>
</gene>
<sequence>MYLEAIMMIRPIPFNIRENAERGREVLEKALDFVADQPCNPLGRVSGAFSSFRVDVIDTPDRYEIFAELPGFHKEQITVSYDDATGYLTIKAERPDPDMDVKFICRERRTGTFERTFEIDGIVKDEVTVSFDEGVLHIVLPKEPAETNKTVFDIQ</sequence>
<dbReference type="HOGENOM" id="CLU_046737_8_3_9"/>
<dbReference type="Pfam" id="PF00011">
    <property type="entry name" value="HSP20"/>
    <property type="match status" value="1"/>
</dbReference>
<accession>C9KPN9</accession>
<organism evidence="4 5">
    <name type="scientific">Mitsuokella multacida DSM 20544</name>
    <dbReference type="NCBI Taxonomy" id="500635"/>
    <lineage>
        <taxon>Bacteria</taxon>
        <taxon>Bacillati</taxon>
        <taxon>Bacillota</taxon>
        <taxon>Negativicutes</taxon>
        <taxon>Selenomonadales</taxon>
        <taxon>Selenomonadaceae</taxon>
        <taxon>Mitsuokella</taxon>
    </lineage>
</organism>
<reference evidence="4" key="1">
    <citation type="submission" date="2009-09" db="EMBL/GenBank/DDBJ databases">
        <authorList>
            <person name="Weinstock G."/>
            <person name="Sodergren E."/>
            <person name="Clifton S."/>
            <person name="Fulton L."/>
            <person name="Fulton B."/>
            <person name="Courtney L."/>
            <person name="Fronick C."/>
            <person name="Harrison M."/>
            <person name="Strong C."/>
            <person name="Farmer C."/>
            <person name="Delahaunty K."/>
            <person name="Markovic C."/>
            <person name="Hall O."/>
            <person name="Minx P."/>
            <person name="Tomlinson C."/>
            <person name="Mitreva M."/>
            <person name="Nelson J."/>
            <person name="Hou S."/>
            <person name="Wollam A."/>
            <person name="Pepin K.H."/>
            <person name="Johnson M."/>
            <person name="Bhonagiri V."/>
            <person name="Nash W.E."/>
            <person name="Warren W."/>
            <person name="Chinwalla A."/>
            <person name="Mardis E.R."/>
            <person name="Wilson R.K."/>
        </authorList>
    </citation>
    <scope>NUCLEOTIDE SEQUENCE [LARGE SCALE GENOMIC DNA]</scope>
    <source>
        <strain evidence="4">DSM 20544</strain>
    </source>
</reference>
<evidence type="ECO:0000313" key="4">
    <source>
        <dbReference type="EMBL" id="EEX68194.1"/>
    </source>
</evidence>
<name>C9KPN9_9FIRM</name>
<comment type="similarity">
    <text evidence="1 2">Belongs to the small heat shock protein (HSP20) family.</text>
</comment>
<dbReference type="eggNOG" id="COG0071">
    <property type="taxonomic scope" value="Bacteria"/>
</dbReference>
<dbReference type="PROSITE" id="PS01031">
    <property type="entry name" value="SHSP"/>
    <property type="match status" value="1"/>
</dbReference>
<evidence type="ECO:0000259" key="3">
    <source>
        <dbReference type="PROSITE" id="PS01031"/>
    </source>
</evidence>
<dbReference type="SUPFAM" id="SSF49764">
    <property type="entry name" value="HSP20-like chaperones"/>
    <property type="match status" value="1"/>
</dbReference>
<proteinExistence type="inferred from homology"/>
<comment type="caution">
    <text evidence="4">The sequence shown here is derived from an EMBL/GenBank/DDBJ whole genome shotgun (WGS) entry which is preliminary data.</text>
</comment>
<dbReference type="Proteomes" id="UP000003671">
    <property type="component" value="Unassembled WGS sequence"/>
</dbReference>
<keyword evidence="5" id="KW-1185">Reference proteome</keyword>
<feature type="domain" description="SHSP" evidence="3">
    <location>
        <begin position="45"/>
        <end position="155"/>
    </location>
</feature>